<reference evidence="2" key="1">
    <citation type="journal article" date="2019" name="Beilstein J. Org. Chem.">
        <title>Nanangenines: drimane sesquiterpenoids as the dominant metabolite cohort of a novel Australian fungus, Aspergillus nanangensis.</title>
        <authorList>
            <person name="Lacey H.J."/>
            <person name="Gilchrist C.L.M."/>
            <person name="Crombie A."/>
            <person name="Kalaitzis J.A."/>
            <person name="Vuong D."/>
            <person name="Rutledge P.J."/>
            <person name="Turner P."/>
            <person name="Pitt J.I."/>
            <person name="Lacey E."/>
            <person name="Chooi Y.H."/>
            <person name="Piggott A.M."/>
        </authorList>
    </citation>
    <scope>NUCLEOTIDE SEQUENCE</scope>
    <source>
        <strain evidence="2">MST-FP2251</strain>
    </source>
</reference>
<evidence type="ECO:0000259" key="1">
    <source>
        <dbReference type="Pfam" id="PF00646"/>
    </source>
</evidence>
<dbReference type="Pfam" id="PF00646">
    <property type="entry name" value="F-box"/>
    <property type="match status" value="1"/>
</dbReference>
<organism evidence="2 3">
    <name type="scientific">Aspergillus nanangensis</name>
    <dbReference type="NCBI Taxonomy" id="2582783"/>
    <lineage>
        <taxon>Eukaryota</taxon>
        <taxon>Fungi</taxon>
        <taxon>Dikarya</taxon>
        <taxon>Ascomycota</taxon>
        <taxon>Pezizomycotina</taxon>
        <taxon>Eurotiomycetes</taxon>
        <taxon>Eurotiomycetidae</taxon>
        <taxon>Eurotiales</taxon>
        <taxon>Aspergillaceae</taxon>
        <taxon>Aspergillus</taxon>
        <taxon>Aspergillus subgen. Circumdati</taxon>
    </lineage>
</organism>
<proteinExistence type="predicted"/>
<dbReference type="EMBL" id="VCAU01000064">
    <property type="protein sequence ID" value="KAF9887234.1"/>
    <property type="molecule type" value="Genomic_DNA"/>
</dbReference>
<protein>
    <recommendedName>
        <fullName evidence="1">F-box domain-containing protein</fullName>
    </recommendedName>
</protein>
<reference evidence="2" key="2">
    <citation type="submission" date="2020-02" db="EMBL/GenBank/DDBJ databases">
        <authorList>
            <person name="Gilchrist C.L.M."/>
            <person name="Chooi Y.-H."/>
        </authorList>
    </citation>
    <scope>NUCLEOTIDE SEQUENCE</scope>
    <source>
        <strain evidence="2">MST-FP2251</strain>
    </source>
</reference>
<dbReference type="Proteomes" id="UP001194746">
    <property type="component" value="Unassembled WGS sequence"/>
</dbReference>
<keyword evidence="3" id="KW-1185">Reference proteome</keyword>
<evidence type="ECO:0000313" key="2">
    <source>
        <dbReference type="EMBL" id="KAF9887234.1"/>
    </source>
</evidence>
<name>A0AAD4GRA4_ASPNN</name>
<sequence>MALLSAPREIRELIISYVSSIDDLAALSQSCRAMYSICDMKARRRFHKISVYPNDTSINETFDMLMEVLRRPSLGKYVRELQQGWRPSRETSYVEMETQRDLPASDMDLLQTAVQKAGFVGSEGCTVLNMLMQDSTDVANQIKSYSSYGENPRQVLGIFITQALAAMLMSVSPELESLAMTQPFAWHSRYANDPSHVNYPLVRLLRLANADPANVPFLRNLRNVYIIVDEASIADDDRFYIFIHFMDCTTLFSHLPSIESIATDALFEGDDDGAHLAPQSSQISRIRLTHCALGTPYLASLIMSCQTLREFQYTIGGRAIMDGTITSFNNKTLIKSIIPHKDTLQVLDIDAEAHMFTCDSEYNECYDEDRVGEFMSGQAADDASDHFEFDDETRENLRSLSRNTGSLKEFCALTRLSVGIGFLMDFAMGVGKTDRAGEPVLLLEALPESLEYLCIRGYERWENTDWDTQIDALMTSFRSGSSGIKEILGVEETINNSKDVKYPDDDPDSLWSLEDSIYAL</sequence>
<feature type="domain" description="F-box" evidence="1">
    <location>
        <begin position="7"/>
        <end position="42"/>
    </location>
</feature>
<gene>
    <name evidence="2" type="ORF">FE257_010362</name>
</gene>
<dbReference type="InterPro" id="IPR001810">
    <property type="entry name" value="F-box_dom"/>
</dbReference>
<dbReference type="AlphaFoldDB" id="A0AAD4GRA4"/>
<evidence type="ECO:0000313" key="3">
    <source>
        <dbReference type="Proteomes" id="UP001194746"/>
    </source>
</evidence>
<comment type="caution">
    <text evidence="2">The sequence shown here is derived from an EMBL/GenBank/DDBJ whole genome shotgun (WGS) entry which is preliminary data.</text>
</comment>
<accession>A0AAD4GRA4</accession>